<organism evidence="6 7">
    <name type="scientific">Blautia faecis</name>
    <dbReference type="NCBI Taxonomy" id="871665"/>
    <lineage>
        <taxon>Bacteria</taxon>
        <taxon>Bacillati</taxon>
        <taxon>Bacillota</taxon>
        <taxon>Clostridia</taxon>
        <taxon>Lachnospirales</taxon>
        <taxon>Lachnospiraceae</taxon>
        <taxon>Blautia</taxon>
    </lineage>
</organism>
<dbReference type="PANTHER" id="PTHR46743:SF2">
    <property type="entry name" value="TEICHOIC ACIDS EXPORT ATP-BINDING PROTEIN TAGH"/>
    <property type="match status" value="1"/>
</dbReference>
<dbReference type="PROSITE" id="PS50893">
    <property type="entry name" value="ABC_TRANSPORTER_2"/>
    <property type="match status" value="1"/>
</dbReference>
<dbReference type="InterPro" id="IPR050683">
    <property type="entry name" value="Bact_Polysacc_Export_ATP-bd"/>
</dbReference>
<proteinExistence type="inferred from homology"/>
<feature type="domain" description="ABC transporter" evidence="5">
    <location>
        <begin position="16"/>
        <end position="257"/>
    </location>
</feature>
<dbReference type="Gene3D" id="3.40.50.300">
    <property type="entry name" value="P-loop containing nucleotide triphosphate hydrolases"/>
    <property type="match status" value="1"/>
</dbReference>
<keyword evidence="3" id="KW-0547">Nucleotide-binding</keyword>
<evidence type="ECO:0000259" key="5">
    <source>
        <dbReference type="PROSITE" id="PS50893"/>
    </source>
</evidence>
<protein>
    <submittedName>
        <fullName evidence="6">ABC transporter ATP-binding protein</fullName>
    </submittedName>
</protein>
<dbReference type="EMBL" id="JAAITS010000016">
    <property type="protein sequence ID" value="NSG85256.1"/>
    <property type="molecule type" value="Genomic_DNA"/>
</dbReference>
<dbReference type="PROSITE" id="PS00211">
    <property type="entry name" value="ABC_TRANSPORTER_1"/>
    <property type="match status" value="1"/>
</dbReference>
<dbReference type="SUPFAM" id="SSF52540">
    <property type="entry name" value="P-loop containing nucleoside triphosphate hydrolases"/>
    <property type="match status" value="1"/>
</dbReference>
<gene>
    <name evidence="6" type="ORF">G5B17_07385</name>
</gene>
<dbReference type="GO" id="GO:0005524">
    <property type="term" value="F:ATP binding"/>
    <property type="evidence" value="ECO:0007669"/>
    <property type="project" value="UniProtKB-KW"/>
</dbReference>
<dbReference type="SMART" id="SM00382">
    <property type="entry name" value="AAA"/>
    <property type="match status" value="1"/>
</dbReference>
<evidence type="ECO:0000313" key="7">
    <source>
        <dbReference type="Proteomes" id="UP001644719"/>
    </source>
</evidence>
<accession>A0ABX2H7C7</accession>
<dbReference type="Gene3D" id="2.70.50.60">
    <property type="entry name" value="abc- transporter (atp binding component) like domain"/>
    <property type="match status" value="1"/>
</dbReference>
<dbReference type="InterPro" id="IPR029439">
    <property type="entry name" value="Wzt_C"/>
</dbReference>
<dbReference type="PANTHER" id="PTHR46743">
    <property type="entry name" value="TEICHOIC ACIDS EXPORT ATP-BINDING PROTEIN TAGH"/>
    <property type="match status" value="1"/>
</dbReference>
<evidence type="ECO:0000256" key="2">
    <source>
        <dbReference type="ARBA" id="ARBA00022448"/>
    </source>
</evidence>
<dbReference type="InterPro" id="IPR027417">
    <property type="entry name" value="P-loop_NTPase"/>
</dbReference>
<evidence type="ECO:0000313" key="6">
    <source>
        <dbReference type="EMBL" id="NSG85256.1"/>
    </source>
</evidence>
<reference evidence="6 7" key="1">
    <citation type="journal article" date="2020" name="Cell Host Microbe">
        <title>Functional and Genomic Variation between Human-Derived Isolates of Lachnospiraceae Reveals Inter- and Intra-Species Diversity.</title>
        <authorList>
            <person name="Sorbara M.T."/>
            <person name="Littmann E.R."/>
            <person name="Fontana E."/>
            <person name="Moody T.U."/>
            <person name="Kohout C.E."/>
            <person name="Gjonbalaj M."/>
            <person name="Eaton V."/>
            <person name="Seok R."/>
            <person name="Leiner I.M."/>
            <person name="Pamer E.G."/>
        </authorList>
    </citation>
    <scope>NUCLEOTIDE SEQUENCE [LARGE SCALE GENOMIC DNA]</scope>
    <source>
        <strain evidence="6 7">MSK.17.74</strain>
    </source>
</reference>
<dbReference type="CDD" id="cd03220">
    <property type="entry name" value="ABC_KpsT_Wzt"/>
    <property type="match status" value="1"/>
</dbReference>
<dbReference type="CDD" id="cd10147">
    <property type="entry name" value="Wzt_C-like"/>
    <property type="match status" value="1"/>
</dbReference>
<dbReference type="InterPro" id="IPR003439">
    <property type="entry name" value="ABC_transporter-like_ATP-bd"/>
</dbReference>
<name>A0ABX2H7C7_9FIRM</name>
<dbReference type="InterPro" id="IPR017871">
    <property type="entry name" value="ABC_transporter-like_CS"/>
</dbReference>
<evidence type="ECO:0000256" key="3">
    <source>
        <dbReference type="ARBA" id="ARBA00022741"/>
    </source>
</evidence>
<comment type="caution">
    <text evidence="6">The sequence shown here is derived from an EMBL/GenBank/DDBJ whole genome shotgun (WGS) entry which is preliminary data.</text>
</comment>
<dbReference type="InterPro" id="IPR015860">
    <property type="entry name" value="ABC_transpr_TagH-like"/>
</dbReference>
<evidence type="ECO:0000256" key="4">
    <source>
        <dbReference type="ARBA" id="ARBA00022840"/>
    </source>
</evidence>
<evidence type="ECO:0000256" key="1">
    <source>
        <dbReference type="ARBA" id="ARBA00005417"/>
    </source>
</evidence>
<dbReference type="InterPro" id="IPR003593">
    <property type="entry name" value="AAA+_ATPase"/>
</dbReference>
<keyword evidence="4 6" id="KW-0067">ATP-binding</keyword>
<comment type="similarity">
    <text evidence="1">Belongs to the ABC transporter superfamily.</text>
</comment>
<sequence>MRIEKKGNNVESKNAIEIRNLSKMYKLYNRPLDRLKDSLGLSRKKLYKEHYALKDVSFDIGEGECVGIIGTNGSGKSTILKIITGVLAPTTGTVTVNGRISALLELGAGFNPEYSGMENIFLNGTMLGFSEEEINARLDEILSFADIGDFIHQPVKTYSSGMFVRLAFAVAINIDPEILVVDEALSVGDVFFQAKCYHKFEEFKKQGKTILFVSHDLGSISKYCDRVILLNQGVMLDEGTPKAMVDMYKQLLVHQDPVKQAEGSETKKEDWKQGFLVNPNTLEYGEKQAEITDFVVMDSKSLQTNTIEKGSKFQIKMRIHFHESIQQPIMAFTFKNIQGTEITGTNTMYEGVNVEHTDAGDECVVVFEQKMDMQGGEYLLSFGCTGYRNGDFTVFHRLYDACNITVVSSKNTVGFYDMNSKVWIEE</sequence>
<keyword evidence="2" id="KW-0813">Transport</keyword>
<dbReference type="Pfam" id="PF14524">
    <property type="entry name" value="Wzt_C"/>
    <property type="match status" value="1"/>
</dbReference>
<keyword evidence="7" id="KW-1185">Reference proteome</keyword>
<dbReference type="Pfam" id="PF00005">
    <property type="entry name" value="ABC_tran"/>
    <property type="match status" value="1"/>
</dbReference>
<dbReference type="Proteomes" id="UP001644719">
    <property type="component" value="Unassembled WGS sequence"/>
</dbReference>